<keyword evidence="1" id="KW-0472">Membrane</keyword>
<feature type="transmembrane region" description="Helical" evidence="1">
    <location>
        <begin position="157"/>
        <end position="177"/>
    </location>
</feature>
<dbReference type="PRINTS" id="PR00111">
    <property type="entry name" value="ABHYDROLASE"/>
</dbReference>
<gene>
    <name evidence="3" type="ORF">MIND_01309500</name>
</gene>
<evidence type="ECO:0000313" key="4">
    <source>
        <dbReference type="Proteomes" id="UP000636479"/>
    </source>
</evidence>
<evidence type="ECO:0000313" key="3">
    <source>
        <dbReference type="EMBL" id="KAF7290692.1"/>
    </source>
</evidence>
<dbReference type="SUPFAM" id="SSF53474">
    <property type="entry name" value="alpha/beta-Hydrolases"/>
    <property type="match status" value="1"/>
</dbReference>
<keyword evidence="1" id="KW-1133">Transmembrane helix</keyword>
<accession>A0A8H6S1G4</accession>
<organism evidence="3 4">
    <name type="scientific">Mycena indigotica</name>
    <dbReference type="NCBI Taxonomy" id="2126181"/>
    <lineage>
        <taxon>Eukaryota</taxon>
        <taxon>Fungi</taxon>
        <taxon>Dikarya</taxon>
        <taxon>Basidiomycota</taxon>
        <taxon>Agaricomycotina</taxon>
        <taxon>Agaricomycetes</taxon>
        <taxon>Agaricomycetidae</taxon>
        <taxon>Agaricales</taxon>
        <taxon>Marasmiineae</taxon>
        <taxon>Mycenaceae</taxon>
        <taxon>Mycena</taxon>
    </lineage>
</organism>
<dbReference type="AlphaFoldDB" id="A0A8H6S1G4"/>
<feature type="domain" description="AB hydrolase-1" evidence="2">
    <location>
        <begin position="88"/>
        <end position="338"/>
    </location>
</feature>
<keyword evidence="4" id="KW-1185">Reference proteome</keyword>
<dbReference type="Proteomes" id="UP000636479">
    <property type="component" value="Unassembled WGS sequence"/>
</dbReference>
<dbReference type="PANTHER" id="PTHR43433:SF4">
    <property type="entry name" value="NON-HEME CHLOROPEROXIDASE-RELATED"/>
    <property type="match status" value="1"/>
</dbReference>
<keyword evidence="3" id="KW-0378">Hydrolase</keyword>
<dbReference type="Pfam" id="PF00561">
    <property type="entry name" value="Abhydrolase_1"/>
    <property type="match status" value="1"/>
</dbReference>
<dbReference type="InterPro" id="IPR050471">
    <property type="entry name" value="AB_hydrolase"/>
</dbReference>
<proteinExistence type="predicted"/>
<feature type="transmembrane region" description="Helical" evidence="1">
    <location>
        <begin position="6"/>
        <end position="26"/>
    </location>
</feature>
<comment type="caution">
    <text evidence="3">The sequence shown here is derived from an EMBL/GenBank/DDBJ whole genome shotgun (WGS) entry which is preliminary data.</text>
</comment>
<dbReference type="EMBL" id="JACAZF010000014">
    <property type="protein sequence ID" value="KAF7290692.1"/>
    <property type="molecule type" value="Genomic_DNA"/>
</dbReference>
<dbReference type="RefSeq" id="XP_037214052.1">
    <property type="nucleotide sequence ID" value="XM_037369554.1"/>
</dbReference>
<evidence type="ECO:0000259" key="2">
    <source>
        <dbReference type="Pfam" id="PF00561"/>
    </source>
</evidence>
<protein>
    <submittedName>
        <fullName evidence="3">Hydrolase-4 domain-containing protein</fullName>
    </submittedName>
</protein>
<evidence type="ECO:0000256" key="1">
    <source>
        <dbReference type="SAM" id="Phobius"/>
    </source>
</evidence>
<dbReference type="GeneID" id="59352070"/>
<dbReference type="InterPro" id="IPR029058">
    <property type="entry name" value="AB_hydrolase_fold"/>
</dbReference>
<keyword evidence="1" id="KW-0812">Transmembrane</keyword>
<name>A0A8H6S1G4_9AGAR</name>
<dbReference type="OrthoDB" id="408373at2759"/>
<reference evidence="3" key="1">
    <citation type="submission" date="2020-05" db="EMBL/GenBank/DDBJ databases">
        <title>Mycena genomes resolve the evolution of fungal bioluminescence.</title>
        <authorList>
            <person name="Tsai I.J."/>
        </authorList>
    </citation>
    <scope>NUCLEOTIDE SEQUENCE</scope>
    <source>
        <strain evidence="3">171206Taipei</strain>
    </source>
</reference>
<dbReference type="Gene3D" id="3.40.50.1820">
    <property type="entry name" value="alpha/beta hydrolase"/>
    <property type="match status" value="1"/>
</dbReference>
<dbReference type="PANTHER" id="PTHR43433">
    <property type="entry name" value="HYDROLASE, ALPHA/BETA FOLD FAMILY PROTEIN"/>
    <property type="match status" value="1"/>
</dbReference>
<dbReference type="InterPro" id="IPR000073">
    <property type="entry name" value="AB_hydrolase_1"/>
</dbReference>
<sequence>MSEATARYLPHLAYILPSFIAALYALRSLPLHSNELPAAIDPGLTDLPVDSRVRVLYPEDWTSGGGYATLPMGRVRYWIVGPKEGKKVVLVHGLNTPAIVFSRIVPILVAGGFHVLVYDLYGRGYSDAPQNAPYDANLYVTQLALLLQYVRWERTRVLGFSMGGAIAAAFVATFPHLVEKDVVLMASAGALEVQIPFFLFAILQQLPQGPVPFSGYRQYAFVQNRILKRFLGTMPIKTSAVDEKPQISEIIPLQATHLPGYRRAVASSLLEGPIVRMHWAFKSNNWAGKRVLFIHGTVDRTVPPAHSLKLRDWLESGAKPETRVVDVLGAGHDLTLTHSTLVGAALTEFFGGED</sequence>
<dbReference type="GO" id="GO:0016787">
    <property type="term" value="F:hydrolase activity"/>
    <property type="evidence" value="ECO:0007669"/>
    <property type="project" value="UniProtKB-KW"/>
</dbReference>